<feature type="compositionally biased region" description="Basic and acidic residues" evidence="5">
    <location>
        <begin position="515"/>
        <end position="545"/>
    </location>
</feature>
<evidence type="ECO:0000259" key="7">
    <source>
        <dbReference type="SMART" id="SM00693"/>
    </source>
</evidence>
<evidence type="ECO:0000256" key="1">
    <source>
        <dbReference type="ARBA" id="ARBA00004127"/>
    </source>
</evidence>
<evidence type="ECO:0000313" key="8">
    <source>
        <dbReference type="EMBL" id="CAF9905242.1"/>
    </source>
</evidence>
<comment type="subcellular location">
    <subcellularLocation>
        <location evidence="1">Endomembrane system</location>
        <topology evidence="1">Multi-pass membrane protein</topology>
    </subcellularLocation>
</comment>
<dbReference type="Proteomes" id="UP000664203">
    <property type="component" value="Unassembled WGS sequence"/>
</dbReference>
<feature type="domain" description="Peroxin/Ferlin" evidence="7">
    <location>
        <begin position="328"/>
        <end position="396"/>
    </location>
</feature>
<gene>
    <name evidence="8" type="primary">PEX30</name>
    <name evidence="8" type="ORF">ALECFALPRED_000192</name>
</gene>
<feature type="transmembrane region" description="Helical" evidence="6">
    <location>
        <begin position="218"/>
        <end position="239"/>
    </location>
</feature>
<keyword evidence="3 6" id="KW-1133">Transmembrane helix</keyword>
<evidence type="ECO:0000256" key="4">
    <source>
        <dbReference type="ARBA" id="ARBA00023136"/>
    </source>
</evidence>
<feature type="compositionally biased region" description="Basic residues" evidence="5">
    <location>
        <begin position="488"/>
        <end position="498"/>
    </location>
</feature>
<evidence type="ECO:0000313" key="9">
    <source>
        <dbReference type="Proteomes" id="UP000664203"/>
    </source>
</evidence>
<dbReference type="GO" id="GO:0005778">
    <property type="term" value="C:peroxisomal membrane"/>
    <property type="evidence" value="ECO:0007669"/>
    <property type="project" value="TreeGrafter"/>
</dbReference>
<keyword evidence="9" id="KW-1185">Reference proteome</keyword>
<dbReference type="PANTHER" id="PTHR31679:SF2">
    <property type="entry name" value="PEROXISOMAL MEMBRANE PROTEIN PEX30-RELATED"/>
    <property type="match status" value="1"/>
</dbReference>
<feature type="region of interest" description="Disordered" evidence="5">
    <location>
        <begin position="444"/>
        <end position="545"/>
    </location>
</feature>
<sequence>MAAFETPWIAEMTSSPARGPETGSGKSRDDVNLPTTVAFSPASGTSSPATRQRSTILVHRKSPLLIATPPTITRALAFSHPFLLPLNRIVGLVTWTSGDPWESFLIVSGFWAITMYGDIIIRYVGPLVLVVFVILGMYSRRYSPLSSSGWTGEKLKDPKEKSEGNMKHQKSLDEIVETLTVFTSRCNILLEPFMQLTDFLSTQRTATSATTRPALTTLFIRILLISPLWIGLTLPPLYILTTRRVTLAVGTIMLSWHSRPARVTRTLLWRSNFIRRVVSVTTGLSLGDHPQVPVAPRKGAPPPLPPRHKSQHDVANSLAAHGHAESSGVRFTFVVFENQRRWLGLGWTYSLLAYERTAWTDEHLNPSDPKDSFQLPKVENGTAEWRWVPGSEWQIEGGGKNRASTGSDGWIYYDNKWNDGRRGQDGWGRYTRRRKWYRDAELVDTSGGTGLDGSTDTLVPPAFGPAPLNAPPDYSQTTKDSDASSSQARRRGFFRKNSRTSAHSSGDSSGSIILRGDERDTQQLPSHQERDGYWGIGDDAKMGLE</sequence>
<feature type="compositionally biased region" description="Low complexity" evidence="5">
    <location>
        <begin position="499"/>
        <end position="511"/>
    </location>
</feature>
<dbReference type="AlphaFoldDB" id="A0A8H3HWF5"/>
<dbReference type="OrthoDB" id="5586090at2759"/>
<keyword evidence="2 6" id="KW-0812">Transmembrane</keyword>
<name>A0A8H3HWF5_9LECA</name>
<proteinExistence type="predicted"/>
<dbReference type="Pfam" id="PF06398">
    <property type="entry name" value="Pex24p"/>
    <property type="match status" value="1"/>
</dbReference>
<organism evidence="8 9">
    <name type="scientific">Alectoria fallacina</name>
    <dbReference type="NCBI Taxonomy" id="1903189"/>
    <lineage>
        <taxon>Eukaryota</taxon>
        <taxon>Fungi</taxon>
        <taxon>Dikarya</taxon>
        <taxon>Ascomycota</taxon>
        <taxon>Pezizomycotina</taxon>
        <taxon>Lecanoromycetes</taxon>
        <taxon>OSLEUM clade</taxon>
        <taxon>Lecanoromycetidae</taxon>
        <taxon>Lecanorales</taxon>
        <taxon>Lecanorineae</taxon>
        <taxon>Parmeliaceae</taxon>
        <taxon>Alectoria</taxon>
    </lineage>
</organism>
<comment type="caution">
    <text evidence="8">The sequence shown here is derived from an EMBL/GenBank/DDBJ whole genome shotgun (WGS) entry which is preliminary data.</text>
</comment>
<evidence type="ECO:0000256" key="6">
    <source>
        <dbReference type="SAM" id="Phobius"/>
    </source>
</evidence>
<feature type="region of interest" description="Disordered" evidence="5">
    <location>
        <begin position="146"/>
        <end position="167"/>
    </location>
</feature>
<dbReference type="GO" id="GO:0007031">
    <property type="term" value="P:peroxisome organization"/>
    <property type="evidence" value="ECO:0007669"/>
    <property type="project" value="UniProtKB-ARBA"/>
</dbReference>
<feature type="transmembrane region" description="Helical" evidence="6">
    <location>
        <begin position="119"/>
        <end position="138"/>
    </location>
</feature>
<accession>A0A8H3HWF5</accession>
<feature type="compositionally biased region" description="Basic and acidic residues" evidence="5">
    <location>
        <begin position="153"/>
        <end position="167"/>
    </location>
</feature>
<dbReference type="InterPro" id="IPR052646">
    <property type="entry name" value="Peroxisomal_PEX28-32"/>
</dbReference>
<evidence type="ECO:0000256" key="2">
    <source>
        <dbReference type="ARBA" id="ARBA00022692"/>
    </source>
</evidence>
<dbReference type="InterPro" id="IPR010482">
    <property type="entry name" value="TECPR1-like_DysF"/>
</dbReference>
<dbReference type="InterPro" id="IPR006614">
    <property type="entry name" value="Peroxin/Ferlin"/>
</dbReference>
<evidence type="ECO:0000256" key="3">
    <source>
        <dbReference type="ARBA" id="ARBA00022989"/>
    </source>
</evidence>
<dbReference type="EMBL" id="CAJPDR010000010">
    <property type="protein sequence ID" value="CAF9905242.1"/>
    <property type="molecule type" value="Genomic_DNA"/>
</dbReference>
<feature type="region of interest" description="Disordered" evidence="5">
    <location>
        <begin position="11"/>
        <end position="32"/>
    </location>
</feature>
<dbReference type="SMART" id="SM00693">
    <property type="entry name" value="DysFN"/>
    <property type="match status" value="1"/>
</dbReference>
<keyword evidence="4 6" id="KW-0472">Membrane</keyword>
<feature type="region of interest" description="Disordered" evidence="5">
    <location>
        <begin position="289"/>
        <end position="319"/>
    </location>
</feature>
<reference evidence="8" key="1">
    <citation type="submission" date="2021-03" db="EMBL/GenBank/DDBJ databases">
        <authorList>
            <person name="Tagirdzhanova G."/>
        </authorList>
    </citation>
    <scope>NUCLEOTIDE SEQUENCE</scope>
</reference>
<evidence type="ECO:0000256" key="5">
    <source>
        <dbReference type="SAM" id="MobiDB-lite"/>
    </source>
</evidence>
<protein>
    <submittedName>
        <fullName evidence="8">Peroxisome- protein</fullName>
    </submittedName>
</protein>
<dbReference type="PANTHER" id="PTHR31679">
    <property type="entry name" value="PEROXISOMAL MEMBRANE PROTEIN PEX30-RELATED"/>
    <property type="match status" value="1"/>
</dbReference>
<dbReference type="GO" id="GO:0012505">
    <property type="term" value="C:endomembrane system"/>
    <property type="evidence" value="ECO:0007669"/>
    <property type="project" value="UniProtKB-SubCell"/>
</dbReference>